<keyword evidence="7" id="KW-1185">Reference proteome</keyword>
<dbReference type="GO" id="GO:0005840">
    <property type="term" value="C:ribosome"/>
    <property type="evidence" value="ECO:0007669"/>
    <property type="project" value="UniProtKB-KW"/>
</dbReference>
<gene>
    <name evidence="6" type="ORF">DAPK24_053770</name>
</gene>
<evidence type="ECO:0000256" key="3">
    <source>
        <dbReference type="ARBA" id="ARBA00023128"/>
    </source>
</evidence>
<dbReference type="Pfam" id="PF05047">
    <property type="entry name" value="L51_S25_CI-B8"/>
    <property type="match status" value="1"/>
</dbReference>
<accession>A0AAV5RBF2</accession>
<comment type="subcellular location">
    <subcellularLocation>
        <location evidence="1">Mitochondrion</location>
    </subcellularLocation>
</comment>
<proteinExistence type="predicted"/>
<dbReference type="AlphaFoldDB" id="A0AAV5RBF2"/>
<dbReference type="SMART" id="SM00916">
    <property type="entry name" value="L51_S25_CI-B8"/>
    <property type="match status" value="1"/>
</dbReference>
<feature type="domain" description="Ribosomal protein/NADH dehydrogenase" evidence="5">
    <location>
        <begin position="56"/>
        <end position="137"/>
    </location>
</feature>
<organism evidence="6 7">
    <name type="scientific">Pichia kluyveri</name>
    <name type="common">Yeast</name>
    <dbReference type="NCBI Taxonomy" id="36015"/>
    <lineage>
        <taxon>Eukaryota</taxon>
        <taxon>Fungi</taxon>
        <taxon>Dikarya</taxon>
        <taxon>Ascomycota</taxon>
        <taxon>Saccharomycotina</taxon>
        <taxon>Pichiomycetes</taxon>
        <taxon>Pichiales</taxon>
        <taxon>Pichiaceae</taxon>
        <taxon>Pichia</taxon>
    </lineage>
</organism>
<dbReference type="GO" id="GO:1990904">
    <property type="term" value="C:ribonucleoprotein complex"/>
    <property type="evidence" value="ECO:0007669"/>
    <property type="project" value="UniProtKB-KW"/>
</dbReference>
<reference evidence="6 7" key="1">
    <citation type="journal article" date="2023" name="Elife">
        <title>Identification of key yeast species and microbe-microbe interactions impacting larval growth of Drosophila in the wild.</title>
        <authorList>
            <person name="Mure A."/>
            <person name="Sugiura Y."/>
            <person name="Maeda R."/>
            <person name="Honda K."/>
            <person name="Sakurai N."/>
            <person name="Takahashi Y."/>
            <person name="Watada M."/>
            <person name="Katoh T."/>
            <person name="Gotoh A."/>
            <person name="Gotoh Y."/>
            <person name="Taniguchi I."/>
            <person name="Nakamura K."/>
            <person name="Hayashi T."/>
            <person name="Katayama T."/>
            <person name="Uemura T."/>
            <person name="Hattori Y."/>
        </authorList>
    </citation>
    <scope>NUCLEOTIDE SEQUENCE [LARGE SCALE GENOMIC DNA]</scope>
    <source>
        <strain evidence="6 7">PK-24</strain>
    </source>
</reference>
<dbReference type="EMBL" id="BTGB01000009">
    <property type="protein sequence ID" value="GMM48779.1"/>
    <property type="molecule type" value="Genomic_DNA"/>
</dbReference>
<dbReference type="GO" id="GO:0003735">
    <property type="term" value="F:structural constituent of ribosome"/>
    <property type="evidence" value="ECO:0007669"/>
    <property type="project" value="InterPro"/>
</dbReference>
<evidence type="ECO:0000259" key="5">
    <source>
        <dbReference type="SMART" id="SM00916"/>
    </source>
</evidence>
<evidence type="ECO:0000313" key="6">
    <source>
        <dbReference type="EMBL" id="GMM48779.1"/>
    </source>
</evidence>
<dbReference type="PANTHER" id="PTHR13274">
    <property type="entry name" value="MITOCHONDRIAL RIBOSOMAL PROTEIN S25"/>
    <property type="match status" value="1"/>
</dbReference>
<evidence type="ECO:0000256" key="2">
    <source>
        <dbReference type="ARBA" id="ARBA00022980"/>
    </source>
</evidence>
<evidence type="ECO:0000256" key="4">
    <source>
        <dbReference type="ARBA" id="ARBA00023274"/>
    </source>
</evidence>
<evidence type="ECO:0000256" key="1">
    <source>
        <dbReference type="ARBA" id="ARBA00004173"/>
    </source>
</evidence>
<sequence>MPYQKIPKALRPLYLKGLSSSRYLKQGQHLDLISNYTNSSYHFNNVSKLEIIFKQHSSYGHLGMKKFWKNNLKTIYYHNPSLIIDVKRIDCQEKEQQLNCPCIIKTITKDNKEIIINGKDKHSDDIMKELVEKTAAVAVPSEDIISYSSLIEERR</sequence>
<keyword evidence="4" id="KW-0687">Ribonucleoprotein</keyword>
<evidence type="ECO:0000313" key="7">
    <source>
        <dbReference type="Proteomes" id="UP001378960"/>
    </source>
</evidence>
<keyword evidence="2 6" id="KW-0689">Ribosomal protein</keyword>
<dbReference type="PANTHER" id="PTHR13274:SF2">
    <property type="entry name" value="SMALL RIBOSOMAL SUBUNIT PROTEIN MS25"/>
    <property type="match status" value="1"/>
</dbReference>
<keyword evidence="3" id="KW-0496">Mitochondrion</keyword>
<protein>
    <submittedName>
        <fullName evidence="6">Mitochondrial 54S ribosomal protein</fullName>
    </submittedName>
</protein>
<dbReference type="GO" id="GO:0005739">
    <property type="term" value="C:mitochondrion"/>
    <property type="evidence" value="ECO:0007669"/>
    <property type="project" value="UniProtKB-SubCell"/>
</dbReference>
<dbReference type="InterPro" id="IPR007741">
    <property type="entry name" value="Ribosomal_mL43/mS25/NADH_DH"/>
</dbReference>
<comment type="caution">
    <text evidence="6">The sequence shown here is derived from an EMBL/GenBank/DDBJ whole genome shotgun (WGS) entry which is preliminary data.</text>
</comment>
<dbReference type="InterPro" id="IPR040049">
    <property type="entry name" value="Ribosomal_mS25/mL61"/>
</dbReference>
<name>A0AAV5RBF2_PICKL</name>
<dbReference type="Proteomes" id="UP001378960">
    <property type="component" value="Unassembled WGS sequence"/>
</dbReference>